<keyword evidence="5 13" id="KW-0963">Cytoplasm</keyword>
<comment type="similarity">
    <text evidence="3 13">Belongs to the class-I aminoacyl-tRNA synthetase family.</text>
</comment>
<dbReference type="NCBIfam" id="TIGR00435">
    <property type="entry name" value="cysS"/>
    <property type="match status" value="1"/>
</dbReference>
<dbReference type="GO" id="GO:0005524">
    <property type="term" value="F:ATP binding"/>
    <property type="evidence" value="ECO:0007669"/>
    <property type="project" value="UniProtKB-UniRule"/>
</dbReference>
<feature type="domain" description="Cysteinyl-tRNA synthetase class Ia DALR" evidence="14">
    <location>
        <begin position="354"/>
        <end position="416"/>
    </location>
</feature>
<dbReference type="SUPFAM" id="SSF52374">
    <property type="entry name" value="Nucleotidylyl transferase"/>
    <property type="match status" value="1"/>
</dbReference>
<keyword evidence="10 13" id="KW-0067">ATP-binding</keyword>
<dbReference type="InterPro" id="IPR032678">
    <property type="entry name" value="tRNA-synt_1_cat_dom"/>
</dbReference>
<protein>
    <recommendedName>
        <fullName evidence="13">Cysteine--tRNA ligase</fullName>
        <ecNumber evidence="13">6.1.1.16</ecNumber>
    </recommendedName>
    <alternativeName>
        <fullName evidence="13">Cysteinyl-tRNA synthetase</fullName>
        <shortName evidence="13">CysRS</shortName>
    </alternativeName>
</protein>
<evidence type="ECO:0000256" key="5">
    <source>
        <dbReference type="ARBA" id="ARBA00022490"/>
    </source>
</evidence>
<evidence type="ECO:0000259" key="14">
    <source>
        <dbReference type="SMART" id="SM00840"/>
    </source>
</evidence>
<feature type="short sequence motif" description="'KMSKS' region" evidence="13">
    <location>
        <begin position="275"/>
        <end position="279"/>
    </location>
</feature>
<evidence type="ECO:0000256" key="3">
    <source>
        <dbReference type="ARBA" id="ARBA00005594"/>
    </source>
</evidence>
<dbReference type="GO" id="GO:0004817">
    <property type="term" value="F:cysteine-tRNA ligase activity"/>
    <property type="evidence" value="ECO:0007669"/>
    <property type="project" value="UniProtKB-UniRule"/>
</dbReference>
<dbReference type="InterPro" id="IPR015803">
    <property type="entry name" value="Cys-tRNA-ligase"/>
</dbReference>
<comment type="catalytic activity">
    <reaction evidence="13">
        <text>tRNA(Cys) + L-cysteine + ATP = L-cysteinyl-tRNA(Cys) + AMP + diphosphate</text>
        <dbReference type="Rhea" id="RHEA:17773"/>
        <dbReference type="Rhea" id="RHEA-COMP:9661"/>
        <dbReference type="Rhea" id="RHEA-COMP:9679"/>
        <dbReference type="ChEBI" id="CHEBI:30616"/>
        <dbReference type="ChEBI" id="CHEBI:33019"/>
        <dbReference type="ChEBI" id="CHEBI:35235"/>
        <dbReference type="ChEBI" id="CHEBI:78442"/>
        <dbReference type="ChEBI" id="CHEBI:78517"/>
        <dbReference type="ChEBI" id="CHEBI:456215"/>
        <dbReference type="EC" id="6.1.1.16"/>
    </reaction>
</comment>
<comment type="caution">
    <text evidence="15">The sequence shown here is derived from an EMBL/GenBank/DDBJ whole genome shotgun (WGS) entry which is preliminary data.</text>
</comment>
<dbReference type="Proteomes" id="UP000229615">
    <property type="component" value="Unassembled WGS sequence"/>
</dbReference>
<evidence type="ECO:0000256" key="7">
    <source>
        <dbReference type="ARBA" id="ARBA00022723"/>
    </source>
</evidence>
<keyword evidence="8 13" id="KW-0547">Nucleotide-binding</keyword>
<evidence type="ECO:0000256" key="6">
    <source>
        <dbReference type="ARBA" id="ARBA00022598"/>
    </source>
</evidence>
<name>A0A2H0UPY8_9BACT</name>
<dbReference type="PANTHER" id="PTHR10890">
    <property type="entry name" value="CYSTEINYL-TRNA SYNTHETASE"/>
    <property type="match status" value="1"/>
</dbReference>
<dbReference type="InterPro" id="IPR015273">
    <property type="entry name" value="Cys-tRNA-synt_Ia_DALR"/>
</dbReference>
<dbReference type="GO" id="GO:0046872">
    <property type="term" value="F:metal ion binding"/>
    <property type="evidence" value="ECO:0007669"/>
    <property type="project" value="UniProtKB-KW"/>
</dbReference>
<dbReference type="GO" id="GO:0005737">
    <property type="term" value="C:cytoplasm"/>
    <property type="evidence" value="ECO:0007669"/>
    <property type="project" value="UniProtKB-SubCell"/>
</dbReference>
<organism evidence="15 16">
    <name type="scientific">Candidatus Harrisonbacteria bacterium CG10_big_fil_rev_8_21_14_0_10_44_23</name>
    <dbReference type="NCBI Taxonomy" id="1974585"/>
    <lineage>
        <taxon>Bacteria</taxon>
        <taxon>Candidatus Harrisoniibacteriota</taxon>
    </lineage>
</organism>
<evidence type="ECO:0000256" key="13">
    <source>
        <dbReference type="HAMAP-Rule" id="MF_00041"/>
    </source>
</evidence>
<dbReference type="Pfam" id="PF09190">
    <property type="entry name" value="DALR_2"/>
    <property type="match status" value="1"/>
</dbReference>
<reference evidence="16" key="1">
    <citation type="submission" date="2017-09" db="EMBL/GenBank/DDBJ databases">
        <title>Depth-based differentiation of microbial function through sediment-hosted aquifers and enrichment of novel symbionts in the deep terrestrial subsurface.</title>
        <authorList>
            <person name="Probst A.J."/>
            <person name="Ladd B."/>
            <person name="Jarett J.K."/>
            <person name="Geller-Mcgrath D.E."/>
            <person name="Sieber C.M.K."/>
            <person name="Emerson J.B."/>
            <person name="Anantharaman K."/>
            <person name="Thomas B.C."/>
            <person name="Malmstrom R."/>
            <person name="Stieglmeier M."/>
            <person name="Klingl A."/>
            <person name="Woyke T."/>
            <person name="Ryan C.M."/>
            <person name="Banfield J.F."/>
        </authorList>
    </citation>
    <scope>NUCLEOTIDE SEQUENCE [LARGE SCALE GENOMIC DNA]</scope>
</reference>
<dbReference type="InterPro" id="IPR014729">
    <property type="entry name" value="Rossmann-like_a/b/a_fold"/>
</dbReference>
<evidence type="ECO:0000256" key="9">
    <source>
        <dbReference type="ARBA" id="ARBA00022833"/>
    </source>
</evidence>
<accession>A0A2H0UPY8</accession>
<evidence type="ECO:0000256" key="4">
    <source>
        <dbReference type="ARBA" id="ARBA00011245"/>
    </source>
</evidence>
<evidence type="ECO:0000256" key="12">
    <source>
        <dbReference type="ARBA" id="ARBA00023146"/>
    </source>
</evidence>
<proteinExistence type="inferred from homology"/>
<evidence type="ECO:0000256" key="10">
    <source>
        <dbReference type="ARBA" id="ARBA00022840"/>
    </source>
</evidence>
<comment type="cofactor">
    <cofactor evidence="1">
        <name>Zn(2+)</name>
        <dbReference type="ChEBI" id="CHEBI:29105"/>
    </cofactor>
</comment>
<comment type="caution">
    <text evidence="13">Lacks conserved residue(s) required for the propagation of feature annotation.</text>
</comment>
<gene>
    <name evidence="13" type="primary">cysS</name>
    <name evidence="15" type="ORF">COU09_02070</name>
</gene>
<feature type="binding site" evidence="13">
    <location>
        <position position="278"/>
    </location>
    <ligand>
        <name>ATP</name>
        <dbReference type="ChEBI" id="CHEBI:30616"/>
    </ligand>
</feature>
<evidence type="ECO:0000256" key="11">
    <source>
        <dbReference type="ARBA" id="ARBA00022917"/>
    </source>
</evidence>
<dbReference type="Pfam" id="PF01406">
    <property type="entry name" value="tRNA-synt_1e"/>
    <property type="match status" value="1"/>
</dbReference>
<keyword evidence="11 13" id="KW-0648">Protein biosynthesis</keyword>
<dbReference type="Gene3D" id="3.40.50.620">
    <property type="entry name" value="HUPs"/>
    <property type="match status" value="1"/>
</dbReference>
<evidence type="ECO:0000313" key="16">
    <source>
        <dbReference type="Proteomes" id="UP000229615"/>
    </source>
</evidence>
<comment type="subunit">
    <text evidence="4 13">Monomer.</text>
</comment>
<dbReference type="Gene3D" id="1.20.120.1910">
    <property type="entry name" value="Cysteine-tRNA ligase, C-terminal anti-codon recognition domain"/>
    <property type="match status" value="1"/>
</dbReference>
<dbReference type="SUPFAM" id="SSF47323">
    <property type="entry name" value="Anticodon-binding domain of a subclass of class I aminoacyl-tRNA synthetases"/>
    <property type="match status" value="1"/>
</dbReference>
<dbReference type="HAMAP" id="MF_00041">
    <property type="entry name" value="Cys_tRNA_synth"/>
    <property type="match status" value="1"/>
</dbReference>
<dbReference type="PRINTS" id="PR00983">
    <property type="entry name" value="TRNASYNTHCYS"/>
</dbReference>
<dbReference type="EC" id="6.1.1.16" evidence="13"/>
<keyword evidence="12 13" id="KW-0030">Aminoacyl-tRNA synthetase</keyword>
<sequence>MQIYDTLSGKKKELKKPLFKSIKMFVCGPTVYDTPHIGNARTFVTFDILVRYLRSRKFKIFYLQNITDLDDKIINRARENGIIPEQLAKKYEDEFLQTMDQLGVCSVNQYAKATDFIPQIVVQVRKLISKGKAYKIDGDGWYFDISTFPNYGKLSRRTVEQAEDGVSRIDESDKKRNRGDFCLWKFSRALSDAEVKEGEPVFAASIGAGRPGWHIEDTAITESFLGPRYYIHGGAQDLKFPHHEAEIAQQESISGKHPLAKIWMHVGFLKLSGKKMSKSEGNFLTITQLLEKHSPNTFRLLVFSHHYRSPIDYTPSLIKENEKNLLTIIGFVKKLELITSKKGVDFNVRPYIEAFHHSMQDDFNTPKALAVVFELMNKVNKVWTQLNHVSAMSIRHTIIDLFCSIGIVQLLPEIPESVQKLFEERELSRDSKQFDQADTLRKKIESLGYLIEDTPKGSLLLPKQENL</sequence>
<dbReference type="InterPro" id="IPR024909">
    <property type="entry name" value="Cys-tRNA/MSH_ligase"/>
</dbReference>
<feature type="short sequence motif" description="'HIGH' region" evidence="13">
    <location>
        <begin position="29"/>
        <end position="39"/>
    </location>
</feature>
<dbReference type="GO" id="GO:0006423">
    <property type="term" value="P:cysteinyl-tRNA aminoacylation"/>
    <property type="evidence" value="ECO:0007669"/>
    <property type="project" value="UniProtKB-UniRule"/>
</dbReference>
<evidence type="ECO:0000256" key="2">
    <source>
        <dbReference type="ARBA" id="ARBA00004496"/>
    </source>
</evidence>
<dbReference type="AlphaFoldDB" id="A0A2H0UPY8"/>
<dbReference type="EMBL" id="PFBB01000023">
    <property type="protein sequence ID" value="PIR88438.1"/>
    <property type="molecule type" value="Genomic_DNA"/>
</dbReference>
<dbReference type="PANTHER" id="PTHR10890:SF3">
    <property type="entry name" value="CYSTEINE--TRNA LIGASE, CYTOPLASMIC"/>
    <property type="match status" value="1"/>
</dbReference>
<dbReference type="InterPro" id="IPR009080">
    <property type="entry name" value="tRNAsynth_Ia_anticodon-bd"/>
</dbReference>
<dbReference type="InterPro" id="IPR056411">
    <property type="entry name" value="CysS_C"/>
</dbReference>
<keyword evidence="9" id="KW-0862">Zinc</keyword>
<evidence type="ECO:0000313" key="15">
    <source>
        <dbReference type="EMBL" id="PIR88438.1"/>
    </source>
</evidence>
<dbReference type="SMART" id="SM00840">
    <property type="entry name" value="DALR_2"/>
    <property type="match status" value="1"/>
</dbReference>
<evidence type="ECO:0000256" key="1">
    <source>
        <dbReference type="ARBA" id="ARBA00001947"/>
    </source>
</evidence>
<keyword evidence="6 13" id="KW-0436">Ligase</keyword>
<comment type="subcellular location">
    <subcellularLocation>
        <location evidence="2 13">Cytoplasm</location>
    </subcellularLocation>
</comment>
<dbReference type="Pfam" id="PF23493">
    <property type="entry name" value="CysS_C"/>
    <property type="match status" value="1"/>
</dbReference>
<dbReference type="CDD" id="cd00672">
    <property type="entry name" value="CysRS_core"/>
    <property type="match status" value="1"/>
</dbReference>
<evidence type="ECO:0000256" key="8">
    <source>
        <dbReference type="ARBA" id="ARBA00022741"/>
    </source>
</evidence>
<keyword evidence="7" id="KW-0479">Metal-binding</keyword>